<evidence type="ECO:0000256" key="2">
    <source>
        <dbReference type="ARBA" id="ARBA00007313"/>
    </source>
</evidence>
<dbReference type="InterPro" id="IPR045197">
    <property type="entry name" value="NUP210-like"/>
</dbReference>
<dbReference type="Pfam" id="PF17906">
    <property type="entry name" value="HTH_48"/>
    <property type="match status" value="1"/>
</dbReference>
<evidence type="ECO:0000256" key="5">
    <source>
        <dbReference type="ARBA" id="ARBA00022989"/>
    </source>
</evidence>
<evidence type="ECO:0000256" key="1">
    <source>
        <dbReference type="ARBA" id="ARBA00004590"/>
    </source>
</evidence>
<dbReference type="InterPro" id="IPR056899">
    <property type="entry name" value="Ig_NUP210_9th"/>
</dbReference>
<dbReference type="InterPro" id="IPR055099">
    <property type="entry name" value="Ig_NUP210_7th"/>
</dbReference>
<dbReference type="Pfam" id="PF22962">
    <property type="entry name" value="Ig_NUP210_7th"/>
    <property type="match status" value="1"/>
</dbReference>
<name>A0ABQ8TS18_PERAM</name>
<reference evidence="10 11" key="1">
    <citation type="journal article" date="2022" name="Allergy">
        <title>Genome assembly and annotation of Periplaneta americana reveal a comprehensive cockroach allergen profile.</title>
        <authorList>
            <person name="Wang L."/>
            <person name="Xiong Q."/>
            <person name="Saelim N."/>
            <person name="Wang L."/>
            <person name="Nong W."/>
            <person name="Wan A.T."/>
            <person name="Shi M."/>
            <person name="Liu X."/>
            <person name="Cao Q."/>
            <person name="Hui J.H.L."/>
            <person name="Sookrung N."/>
            <person name="Leung T.F."/>
            <person name="Tungtrongchitr A."/>
            <person name="Tsui S.K.W."/>
        </authorList>
    </citation>
    <scope>NUCLEOTIDE SEQUENCE [LARGE SCALE GENOMIC DNA]</scope>
    <source>
        <strain evidence="10">PWHHKU_190912</strain>
    </source>
</reference>
<dbReference type="Pfam" id="PF26181">
    <property type="entry name" value="Ig_NUP210_13th"/>
    <property type="match status" value="1"/>
</dbReference>
<accession>A0ABQ8TS18</accession>
<protein>
    <recommendedName>
        <fullName evidence="9">BIG2 domain-containing protein</fullName>
    </recommendedName>
</protein>
<gene>
    <name evidence="10" type="ORF">ANN_10538</name>
</gene>
<dbReference type="Pfam" id="PF22967">
    <property type="entry name" value="Ig_NUP210_1st"/>
    <property type="match status" value="1"/>
</dbReference>
<feature type="non-terminal residue" evidence="10">
    <location>
        <position position="1"/>
    </location>
</feature>
<dbReference type="SMART" id="SM00635">
    <property type="entry name" value="BID_2"/>
    <property type="match status" value="2"/>
</dbReference>
<keyword evidence="6" id="KW-0472">Membrane</keyword>
<dbReference type="Pfam" id="PF24902">
    <property type="entry name" value="Ig_NUP210_9th"/>
    <property type="match status" value="1"/>
</dbReference>
<dbReference type="PANTHER" id="PTHR23019">
    <property type="entry name" value="NUCLEAR PORE MEMBRANE GLYCOPROTEIN GP210-RELATED"/>
    <property type="match status" value="1"/>
</dbReference>
<dbReference type="Gene3D" id="2.60.40.1080">
    <property type="match status" value="1"/>
</dbReference>
<evidence type="ECO:0000313" key="10">
    <source>
        <dbReference type="EMBL" id="KAJ4448520.1"/>
    </source>
</evidence>
<dbReference type="InterPro" id="IPR058779">
    <property type="entry name" value="Ig_NUP210_13th"/>
</dbReference>
<dbReference type="PANTHER" id="PTHR23019:SF0">
    <property type="entry name" value="NUCLEAR PORE MEMBRANE GLYCOPROTEIN 210"/>
    <property type="match status" value="1"/>
</dbReference>
<dbReference type="InterPro" id="IPR036397">
    <property type="entry name" value="RNaseH_sf"/>
</dbReference>
<dbReference type="InterPro" id="IPR056897">
    <property type="entry name" value="Ig_NUP210_4th"/>
</dbReference>
<dbReference type="EMBL" id="JAJSOF020000005">
    <property type="protein sequence ID" value="KAJ4448520.1"/>
    <property type="molecule type" value="Genomic_DNA"/>
</dbReference>
<dbReference type="InterPro" id="IPR055096">
    <property type="entry name" value="Ig_NUP210_1st"/>
</dbReference>
<dbReference type="Gene3D" id="1.10.10.1450">
    <property type="match status" value="1"/>
</dbReference>
<dbReference type="Pfam" id="PF02368">
    <property type="entry name" value="Big_2"/>
    <property type="match status" value="1"/>
</dbReference>
<dbReference type="Pfam" id="PF24935">
    <property type="entry name" value="Ig_NUP210_6th"/>
    <property type="match status" value="1"/>
</dbReference>
<keyword evidence="11" id="KW-1185">Reference proteome</keyword>
<dbReference type="InterPro" id="IPR056898">
    <property type="entry name" value="Ig_NUP210_6th"/>
</dbReference>
<dbReference type="InterPro" id="IPR055098">
    <property type="entry name" value="Ig_NUP210_3rd"/>
</dbReference>
<feature type="domain" description="BIG2" evidence="9">
    <location>
        <begin position="1217"/>
        <end position="1292"/>
    </location>
</feature>
<keyword evidence="5" id="KW-1133">Transmembrane helix</keyword>
<dbReference type="Pfam" id="PF24991">
    <property type="entry name" value="Ig_NUP210_4th"/>
    <property type="match status" value="1"/>
</dbReference>
<dbReference type="InterPro" id="IPR003343">
    <property type="entry name" value="Big_2"/>
</dbReference>
<dbReference type="Gene3D" id="3.30.420.10">
    <property type="entry name" value="Ribonuclease H-like superfamily/Ribonuclease H"/>
    <property type="match status" value="1"/>
</dbReference>
<comment type="subcellular location">
    <subcellularLocation>
        <location evidence="1">Nucleus membrane</location>
        <topology evidence="1">Single-pass membrane protein</topology>
    </subcellularLocation>
</comment>
<dbReference type="Pfam" id="PF22963">
    <property type="entry name" value="Ig_NUP210_3rd"/>
    <property type="match status" value="1"/>
</dbReference>
<keyword evidence="8" id="KW-0539">Nucleus</keyword>
<evidence type="ECO:0000256" key="6">
    <source>
        <dbReference type="ARBA" id="ARBA00023136"/>
    </source>
</evidence>
<keyword evidence="3" id="KW-0812">Transmembrane</keyword>
<dbReference type="InterPro" id="IPR041426">
    <property type="entry name" value="Mos1_HTH"/>
</dbReference>
<evidence type="ECO:0000256" key="7">
    <source>
        <dbReference type="ARBA" id="ARBA00023180"/>
    </source>
</evidence>
<dbReference type="SUPFAM" id="SSF49373">
    <property type="entry name" value="Invasin/intimin cell-adhesion fragments"/>
    <property type="match status" value="2"/>
</dbReference>
<feature type="domain" description="BIG2" evidence="9">
    <location>
        <begin position="590"/>
        <end position="656"/>
    </location>
</feature>
<comment type="similarity">
    <text evidence="2">Belongs to the NUP210 family.</text>
</comment>
<proteinExistence type="inferred from homology"/>
<evidence type="ECO:0000256" key="3">
    <source>
        <dbReference type="ARBA" id="ARBA00022692"/>
    </source>
</evidence>
<dbReference type="Proteomes" id="UP001148838">
    <property type="component" value="Unassembled WGS sequence"/>
</dbReference>
<keyword evidence="4" id="KW-0732">Signal</keyword>
<dbReference type="Pfam" id="PF22969">
    <property type="entry name" value="Ig_NUP210_2nd"/>
    <property type="match status" value="1"/>
</dbReference>
<dbReference type="InterPro" id="IPR055097">
    <property type="entry name" value="Ig_NUP210_2nd"/>
</dbReference>
<sequence>TTSRIDLIRLIPPENDDFSDCSSSVVVSAISKERMRNTAIVFAEEKNSGLILRCDVIVDVISSLNLVTTTRELFMEEAPEAFEVRAYDDQGNEFTTLEGVEFQWSLSNWNAHQESSSSGPCNVLRFITFRDSPYETPPTVQAFDEVGKHGHIVLLEGIKTGSAKVSVRLPYSEYQDVSAIEVQLMIVANLIIDPADIYLLKGDSVRYRVLQVHHGRLEEISLPSQQYFLAIDDTTIASINEKTAVVSGLKIGKTKVLLHDRNVDEKEAGIRVPAATLTVNDPCYLTLALLPHRNWILMIEEHYEIVVEAYDSDDHKFFIGDGVQVLVSIPEEYFHVHSSTVNNTHHFGWPVQVGTSQVNATLEGVKDSSGVLQPSPRISAIADMLIYNRITIHPSEVALPWDPIIQPNCAKSMGKRMVRCCCRQFSAGCQNVHDEERCGRPTIIADDLVEQRLCVKFCFLLGKTAAETVGLLQQAFNDDALRKSQVYEWFSHFKSGNMSTEDMPRPGHPSTGRNDENIAKIKHAIDEDRRKTIDEVSEQTNLIVTGDGSWCYGYDPKSKQASSQWKTPNSPRPKKARQVRFNVKTMLICVFDVNGIVHKEYEVGLNASGGDGSFIWSSHNTSVAVVTQTGLVKTHARGQTEISAAMARNHHNREVANVYILPASHLEIVEYVLEAEIGTPIFLHVAVFADRPDSILSTRSRIPFSHCDDLPLVIKIWSDHFVNSSLKIAPVGISCTTVALIGQSVGNAKVTVSYTFQEHTIADSALIGAYRPLTIVHPESRETVLAVGTSREVLFSGGPRPWIGRASEHVHQIILEGDEKIVEVTELVDRTEENSDNYLYRVLCKELGEVHVTLQITNVPSVGHCKKSLSEASLKVHCARPRYVTMTSEQPDTASCPLNLNSGKLVVQNYKELELLVVVKDEHGRVFDNVTSLYFDWKLSHSTLGTLVEKGSVISKAIQEEEIILPNKNYQVLKPTARTGVLDVSVTVVAYHSEKLEKMGIFHEDPPFGITNERGYVVTPEILASLSLILVNDTVITPNQTTVFNHARNKVNLQVNQGSGYYEFILSSEEIADINYVESTKVLEVIPKIDGLLKIALVDLCLVSKPAIAEVQVLGVGSIKVEVPERVERGQCVSAIVRLYDTMDNLLPVPSAEFLDLRPKPDSGIIGIKMQQDKKSSLPLGEIRYIVTGLELGETGLKFTSGRGQREIHSQRLFIQVFPPLRLFPRNVTLIVGSVCQISSRGGPQPDANIEYSISAADIVTISTSGVVTGSKLGASVVTAKAVGVSKMTGNKVVYSQDSIEVHVIQLQGINIHAPLSRLKTGTTMPIWAQGIPDVLSPIVIGTVVPSLRFTWSVSTREVGRVHHVFEEFGLTIAAEDMVSMRFTAMSPGRTILRMDVYVPLSLGGRLDEPSYHDSIEIEVFEELLLIRPPYPLNQQSPMLLLAPNSEVQLRTNRDGLAKMTYSLGGKLLPIGQGSDNETVSKALTDPDHLLTVEPGGLVKSHNRLGRSVIMVIAKEDFGIRQILSISVEVSPIM</sequence>
<evidence type="ECO:0000256" key="4">
    <source>
        <dbReference type="ARBA" id="ARBA00022729"/>
    </source>
</evidence>
<dbReference type="InterPro" id="IPR008964">
    <property type="entry name" value="Invasin/intimin_cell_adhesion"/>
</dbReference>
<evidence type="ECO:0000256" key="8">
    <source>
        <dbReference type="ARBA" id="ARBA00023242"/>
    </source>
</evidence>
<comment type="caution">
    <text evidence="10">The sequence shown here is derived from an EMBL/GenBank/DDBJ whole genome shotgun (WGS) entry which is preliminary data.</text>
</comment>
<evidence type="ECO:0000259" key="9">
    <source>
        <dbReference type="SMART" id="SM00635"/>
    </source>
</evidence>
<evidence type="ECO:0000313" key="11">
    <source>
        <dbReference type="Proteomes" id="UP001148838"/>
    </source>
</evidence>
<keyword evidence="7" id="KW-0325">Glycoprotein</keyword>
<organism evidence="10 11">
    <name type="scientific">Periplaneta americana</name>
    <name type="common">American cockroach</name>
    <name type="synonym">Blatta americana</name>
    <dbReference type="NCBI Taxonomy" id="6978"/>
    <lineage>
        <taxon>Eukaryota</taxon>
        <taxon>Metazoa</taxon>
        <taxon>Ecdysozoa</taxon>
        <taxon>Arthropoda</taxon>
        <taxon>Hexapoda</taxon>
        <taxon>Insecta</taxon>
        <taxon>Pterygota</taxon>
        <taxon>Neoptera</taxon>
        <taxon>Polyneoptera</taxon>
        <taxon>Dictyoptera</taxon>
        <taxon>Blattodea</taxon>
        <taxon>Blattoidea</taxon>
        <taxon>Blattidae</taxon>
        <taxon>Blattinae</taxon>
        <taxon>Periplaneta</taxon>
    </lineage>
</organism>
<dbReference type="Pfam" id="PF26182">
    <property type="entry name" value="Ig_NUP210_5th"/>
    <property type="match status" value="1"/>
</dbReference>